<feature type="binding site" evidence="9">
    <location>
        <position position="335"/>
    </location>
    <ligand>
        <name>(2R)-2-phosphoglycerate</name>
        <dbReference type="ChEBI" id="CHEBI:58289"/>
    </ligand>
</feature>
<evidence type="ECO:0000313" key="13">
    <source>
        <dbReference type="Proteomes" id="UP001321481"/>
    </source>
</evidence>
<organism evidence="12 13">
    <name type="scientific">Microbacterium dauci</name>
    <dbReference type="NCBI Taxonomy" id="3048008"/>
    <lineage>
        <taxon>Bacteria</taxon>
        <taxon>Bacillati</taxon>
        <taxon>Actinomycetota</taxon>
        <taxon>Actinomycetes</taxon>
        <taxon>Micrococcales</taxon>
        <taxon>Microbacteriaceae</taxon>
        <taxon>Microbacterium</taxon>
    </lineage>
</organism>
<dbReference type="GO" id="GO:0004634">
    <property type="term" value="F:phosphopyruvate hydratase activity"/>
    <property type="evidence" value="ECO:0007669"/>
    <property type="project" value="UniProtKB-EC"/>
</dbReference>
<feature type="active site" description="Proton donor" evidence="9">
    <location>
        <position position="205"/>
    </location>
</feature>
<feature type="binding site" evidence="9">
    <location>
        <position position="365"/>
    </location>
    <ligand>
        <name>(2R)-2-phosphoglycerate</name>
        <dbReference type="ChEBI" id="CHEBI:58289"/>
    </ligand>
</feature>
<protein>
    <recommendedName>
        <fullName evidence="4 9">Enolase</fullName>
        <ecNumber evidence="3 9">4.2.1.11</ecNumber>
    </recommendedName>
    <alternativeName>
        <fullName evidence="9">2-phospho-D-glycerate hydro-lyase</fullName>
    </alternativeName>
    <alternativeName>
        <fullName evidence="9">2-phosphoglycerate dehydratase</fullName>
    </alternativeName>
</protein>
<dbReference type="Pfam" id="PF03952">
    <property type="entry name" value="Enolase_N"/>
    <property type="match status" value="1"/>
</dbReference>
<dbReference type="Gene3D" id="3.30.390.10">
    <property type="entry name" value="Enolase-like, N-terminal domain"/>
    <property type="match status" value="1"/>
</dbReference>
<evidence type="ECO:0000256" key="8">
    <source>
        <dbReference type="ARBA" id="ARBA00023239"/>
    </source>
</evidence>
<dbReference type="InterPro" id="IPR020809">
    <property type="entry name" value="Enolase_CS"/>
</dbReference>
<gene>
    <name evidence="9 12" type="primary">eno</name>
    <name evidence="12" type="ORF">QNI14_02820</name>
</gene>
<dbReference type="InterPro" id="IPR036849">
    <property type="entry name" value="Enolase-like_C_sf"/>
</dbReference>
<feature type="binding site" evidence="9">
    <location>
        <position position="386"/>
    </location>
    <ligand>
        <name>(2R)-2-phosphoglycerate</name>
        <dbReference type="ChEBI" id="CHEBI:58289"/>
    </ligand>
</feature>
<dbReference type="NCBIfam" id="TIGR01060">
    <property type="entry name" value="eno"/>
    <property type="match status" value="1"/>
</dbReference>
<comment type="cofactor">
    <cofactor evidence="9">
        <name>Mg(2+)</name>
        <dbReference type="ChEBI" id="CHEBI:18420"/>
    </cofactor>
    <text evidence="9">Binds a second Mg(2+) ion via substrate during catalysis.</text>
</comment>
<evidence type="ECO:0000256" key="9">
    <source>
        <dbReference type="HAMAP-Rule" id="MF_00318"/>
    </source>
</evidence>
<proteinExistence type="inferred from homology"/>
<dbReference type="InterPro" id="IPR020810">
    <property type="entry name" value="Enolase_C"/>
</dbReference>
<dbReference type="PRINTS" id="PR00148">
    <property type="entry name" value="ENOLASE"/>
</dbReference>
<feature type="binding site" evidence="9">
    <location>
        <position position="283"/>
    </location>
    <ligand>
        <name>Mg(2+)</name>
        <dbReference type="ChEBI" id="CHEBI:18420"/>
    </ligand>
</feature>
<keyword evidence="9" id="KW-0963">Cytoplasm</keyword>
<dbReference type="SFLD" id="SFLDS00001">
    <property type="entry name" value="Enolase"/>
    <property type="match status" value="1"/>
</dbReference>
<dbReference type="PIRSF" id="PIRSF001400">
    <property type="entry name" value="Enolase"/>
    <property type="match status" value="1"/>
</dbReference>
<feature type="binding site" evidence="9">
    <location>
        <position position="242"/>
    </location>
    <ligand>
        <name>Mg(2+)</name>
        <dbReference type="ChEBI" id="CHEBI:18420"/>
    </ligand>
</feature>
<comment type="similarity">
    <text evidence="2 9">Belongs to the enolase family.</text>
</comment>
<reference evidence="12 13" key="1">
    <citation type="submission" date="2023-05" db="EMBL/GenBank/DDBJ databases">
        <title>Microbacterium dauci sp.nov., Isolated from Carrot Rhizosphere Soil.</title>
        <authorList>
            <person name="Xiao Z."/>
            <person name="Zheng J."/>
        </authorList>
    </citation>
    <scope>NUCLEOTIDE SEQUENCE [LARGE SCALE GENOMIC DNA]</scope>
    <source>
        <strain evidence="12 13">LX3-4</strain>
    </source>
</reference>
<dbReference type="SFLD" id="SFLDG00178">
    <property type="entry name" value="enolase"/>
    <property type="match status" value="1"/>
</dbReference>
<dbReference type="Proteomes" id="UP001321481">
    <property type="component" value="Unassembled WGS sequence"/>
</dbReference>
<dbReference type="EC" id="4.2.1.11" evidence="3 9"/>
<evidence type="ECO:0000256" key="6">
    <source>
        <dbReference type="ARBA" id="ARBA00022842"/>
    </source>
</evidence>
<dbReference type="InterPro" id="IPR029017">
    <property type="entry name" value="Enolase-like_N"/>
</dbReference>
<keyword evidence="6 9" id="KW-0460">Magnesium</keyword>
<dbReference type="PROSITE" id="PS00164">
    <property type="entry name" value="ENOLASE"/>
    <property type="match status" value="1"/>
</dbReference>
<dbReference type="Gene3D" id="3.20.20.120">
    <property type="entry name" value="Enolase-like C-terminal domain"/>
    <property type="match status" value="1"/>
</dbReference>
<dbReference type="HAMAP" id="MF_00318">
    <property type="entry name" value="Enolase"/>
    <property type="match status" value="1"/>
</dbReference>
<dbReference type="SMART" id="SM01192">
    <property type="entry name" value="Enolase_C"/>
    <property type="match status" value="1"/>
</dbReference>
<comment type="catalytic activity">
    <reaction evidence="9">
        <text>(2R)-2-phosphoglycerate = phosphoenolpyruvate + H2O</text>
        <dbReference type="Rhea" id="RHEA:10164"/>
        <dbReference type="ChEBI" id="CHEBI:15377"/>
        <dbReference type="ChEBI" id="CHEBI:58289"/>
        <dbReference type="ChEBI" id="CHEBI:58702"/>
        <dbReference type="EC" id="4.2.1.11"/>
    </reaction>
</comment>
<evidence type="ECO:0000256" key="3">
    <source>
        <dbReference type="ARBA" id="ARBA00012058"/>
    </source>
</evidence>
<accession>A0ABT6ZB45</accession>
<evidence type="ECO:0000256" key="2">
    <source>
        <dbReference type="ARBA" id="ARBA00009604"/>
    </source>
</evidence>
<dbReference type="SUPFAM" id="SSF51604">
    <property type="entry name" value="Enolase C-terminal domain-like"/>
    <property type="match status" value="1"/>
</dbReference>
<dbReference type="PANTHER" id="PTHR11902">
    <property type="entry name" value="ENOLASE"/>
    <property type="match status" value="1"/>
</dbReference>
<comment type="subcellular location">
    <subcellularLocation>
        <location evidence="9">Cytoplasm</location>
    </subcellularLocation>
    <subcellularLocation>
        <location evidence="9">Secreted</location>
    </subcellularLocation>
    <subcellularLocation>
        <location evidence="9">Cell surface</location>
    </subcellularLocation>
    <text evidence="9">Fractions of enolase are present in both the cytoplasm and on the cell surface.</text>
</comment>
<evidence type="ECO:0000259" key="10">
    <source>
        <dbReference type="SMART" id="SM01192"/>
    </source>
</evidence>
<keyword evidence="8 9" id="KW-0456">Lyase</keyword>
<comment type="pathway">
    <text evidence="1 9">Carbohydrate degradation; glycolysis; pyruvate from D-glyceraldehyde 3-phosphate: step 4/5.</text>
</comment>
<dbReference type="CDD" id="cd03313">
    <property type="entry name" value="enolase"/>
    <property type="match status" value="1"/>
</dbReference>
<name>A0ABT6ZB45_9MICO</name>
<dbReference type="RefSeq" id="WP_283714674.1">
    <property type="nucleotide sequence ID" value="NZ_JASJND010000001.1"/>
</dbReference>
<feature type="binding site" evidence="9">
    <location>
        <position position="163"/>
    </location>
    <ligand>
        <name>(2R)-2-phosphoglycerate</name>
        <dbReference type="ChEBI" id="CHEBI:58289"/>
    </ligand>
</feature>
<evidence type="ECO:0000313" key="12">
    <source>
        <dbReference type="EMBL" id="MDJ1113382.1"/>
    </source>
</evidence>
<dbReference type="EMBL" id="JASJND010000001">
    <property type="protein sequence ID" value="MDJ1113382.1"/>
    <property type="molecule type" value="Genomic_DNA"/>
</dbReference>
<feature type="binding site" evidence="9">
    <location>
        <position position="310"/>
    </location>
    <ligand>
        <name>Mg(2+)</name>
        <dbReference type="ChEBI" id="CHEBI:18420"/>
    </ligand>
</feature>
<dbReference type="SMART" id="SM01193">
    <property type="entry name" value="Enolase_N"/>
    <property type="match status" value="1"/>
</dbReference>
<feature type="domain" description="Enolase C-terminal TIM barrel" evidence="10">
    <location>
        <begin position="139"/>
        <end position="423"/>
    </location>
</feature>
<sequence length="426" mass="45323">MALIEAVGAREILDSRGNPTVEVEVLLDDGIVQRAAVPSGASTGAFEAYELRDGDKTRYGGKGVLKAVAAVIDELGPAIEGVDASEQRIIDEILIETDGTENKSRTGANAILGVSLAVAKAAADSADLPLYRYLGGPNARVLPVPLFNVINGGEHADNGIDMQEFFLAPIGASTFSESLRWGAEVYQVLKKELQAAGYATGLGDEGGFAPDLPSNREGLEFLVKAIEKAGFKPGAEIALGLDVAATEFFNDGVYRLDNKDWTAEQLTDYYADLVDSFPIVTIEDALAEDDWENWTALTERLGKKVQLVGDDLFVTNPARLADGIKRGAANSLLVKVNQIGTLSETLDAIDVAHRSGYTTMLSHRSGETEDTTIADLAVAVNSGQIKSGAPARSERVAKYNQLLRIEEDLGDAAEFIGAAAFPRFSA</sequence>
<evidence type="ECO:0000256" key="5">
    <source>
        <dbReference type="ARBA" id="ARBA00022525"/>
    </source>
</evidence>
<comment type="caution">
    <text evidence="12">The sequence shown here is derived from an EMBL/GenBank/DDBJ whole genome shotgun (WGS) entry which is preliminary data.</text>
</comment>
<dbReference type="Pfam" id="PF00113">
    <property type="entry name" value="Enolase_C"/>
    <property type="match status" value="1"/>
</dbReference>
<dbReference type="PANTHER" id="PTHR11902:SF1">
    <property type="entry name" value="ENOLASE"/>
    <property type="match status" value="1"/>
</dbReference>
<feature type="binding site" evidence="9">
    <location>
        <position position="364"/>
    </location>
    <ligand>
        <name>(2R)-2-phosphoglycerate</name>
        <dbReference type="ChEBI" id="CHEBI:58289"/>
    </ligand>
</feature>
<evidence type="ECO:0000259" key="11">
    <source>
        <dbReference type="SMART" id="SM01193"/>
    </source>
</evidence>
<keyword evidence="5 9" id="KW-0964">Secreted</keyword>
<keyword evidence="9" id="KW-0479">Metal-binding</keyword>
<evidence type="ECO:0000256" key="7">
    <source>
        <dbReference type="ARBA" id="ARBA00023152"/>
    </source>
</evidence>
<evidence type="ECO:0000256" key="4">
    <source>
        <dbReference type="ARBA" id="ARBA00017068"/>
    </source>
</evidence>
<feature type="domain" description="Enolase N-terminal" evidence="11">
    <location>
        <begin position="4"/>
        <end position="134"/>
    </location>
</feature>
<comment type="function">
    <text evidence="9">Catalyzes the reversible conversion of 2-phosphoglycerate (2-PG) into phosphoenolpyruvate (PEP). It is essential for the degradation of carbohydrates via glycolysis.</text>
</comment>
<dbReference type="SUPFAM" id="SSF54826">
    <property type="entry name" value="Enolase N-terminal domain-like"/>
    <property type="match status" value="1"/>
</dbReference>
<dbReference type="InterPro" id="IPR000941">
    <property type="entry name" value="Enolase"/>
</dbReference>
<dbReference type="SFLD" id="SFLDF00002">
    <property type="entry name" value="enolase"/>
    <property type="match status" value="1"/>
</dbReference>
<dbReference type="InterPro" id="IPR020811">
    <property type="entry name" value="Enolase_N"/>
</dbReference>
<evidence type="ECO:0000256" key="1">
    <source>
        <dbReference type="ARBA" id="ARBA00005031"/>
    </source>
</evidence>
<keyword evidence="13" id="KW-1185">Reference proteome</keyword>
<keyword evidence="7 9" id="KW-0324">Glycolysis</keyword>
<feature type="active site" description="Proton acceptor" evidence="9">
    <location>
        <position position="335"/>
    </location>
</feature>